<reference evidence="1 2" key="1">
    <citation type="journal article" date="2014" name="Genome Biol.">
        <title>Transcriptome and methylome profiling reveals relics of genome dominance in the mesopolyploid Brassica oleracea.</title>
        <authorList>
            <person name="Parkin I.A."/>
            <person name="Koh C."/>
            <person name="Tang H."/>
            <person name="Robinson S.J."/>
            <person name="Kagale S."/>
            <person name="Clarke W.E."/>
            <person name="Town C.D."/>
            <person name="Nixon J."/>
            <person name="Krishnakumar V."/>
            <person name="Bidwell S.L."/>
            <person name="Denoeud F."/>
            <person name="Belcram H."/>
            <person name="Links M.G."/>
            <person name="Just J."/>
            <person name="Clarke C."/>
            <person name="Bender T."/>
            <person name="Huebert T."/>
            <person name="Mason A.S."/>
            <person name="Pires J.C."/>
            <person name="Barker G."/>
            <person name="Moore J."/>
            <person name="Walley P.G."/>
            <person name="Manoli S."/>
            <person name="Batley J."/>
            <person name="Edwards D."/>
            <person name="Nelson M.N."/>
            <person name="Wang X."/>
            <person name="Paterson A.H."/>
            <person name="King G."/>
            <person name="Bancroft I."/>
            <person name="Chalhoub B."/>
            <person name="Sharpe A.G."/>
        </authorList>
    </citation>
    <scope>NUCLEOTIDE SEQUENCE</scope>
    <source>
        <strain evidence="1 2">cv. TO1000</strain>
    </source>
</reference>
<proteinExistence type="predicted"/>
<organism evidence="1 2">
    <name type="scientific">Brassica oleracea var. oleracea</name>
    <dbReference type="NCBI Taxonomy" id="109376"/>
    <lineage>
        <taxon>Eukaryota</taxon>
        <taxon>Viridiplantae</taxon>
        <taxon>Streptophyta</taxon>
        <taxon>Embryophyta</taxon>
        <taxon>Tracheophyta</taxon>
        <taxon>Spermatophyta</taxon>
        <taxon>Magnoliopsida</taxon>
        <taxon>eudicotyledons</taxon>
        <taxon>Gunneridae</taxon>
        <taxon>Pentapetalae</taxon>
        <taxon>rosids</taxon>
        <taxon>malvids</taxon>
        <taxon>Brassicales</taxon>
        <taxon>Brassicaceae</taxon>
        <taxon>Brassiceae</taxon>
        <taxon>Brassica</taxon>
    </lineage>
</organism>
<evidence type="ECO:0000313" key="2">
    <source>
        <dbReference type="Proteomes" id="UP000032141"/>
    </source>
</evidence>
<sequence length="93" mass="10672">MPMPMSERRRVLPSSNKSDPFHIIHKIPFGDCPYVRAKHAQRREEELENMREGSAWVSFGSEDRPGRTRPYMAVQAVQSGRTVVDLNSTKCNL</sequence>
<protein>
    <submittedName>
        <fullName evidence="1">Uncharacterized protein</fullName>
    </submittedName>
</protein>
<dbReference type="EnsemblPlants" id="Bo3g162360.1">
    <property type="protein sequence ID" value="Bo3g162360.1"/>
    <property type="gene ID" value="Bo3g162360"/>
</dbReference>
<name>A0A0D3BKN8_BRAOL</name>
<reference evidence="1" key="2">
    <citation type="submission" date="2015-03" db="UniProtKB">
        <authorList>
            <consortium name="EnsemblPlants"/>
        </authorList>
    </citation>
    <scope>IDENTIFICATION</scope>
</reference>
<keyword evidence="2" id="KW-1185">Reference proteome</keyword>
<dbReference type="Gramene" id="Bo3g162360.1">
    <property type="protein sequence ID" value="Bo3g162360.1"/>
    <property type="gene ID" value="Bo3g162360"/>
</dbReference>
<evidence type="ECO:0000313" key="1">
    <source>
        <dbReference type="EnsemblPlants" id="Bo3g162360.1"/>
    </source>
</evidence>
<accession>A0A0D3BKN8</accession>
<dbReference type="Proteomes" id="UP000032141">
    <property type="component" value="Chromosome C3"/>
</dbReference>
<dbReference type="HOGENOM" id="CLU_2402715_0_0_1"/>
<dbReference type="AlphaFoldDB" id="A0A0D3BKN8"/>